<dbReference type="Gene3D" id="1.10.10.60">
    <property type="entry name" value="Homeodomain-like"/>
    <property type="match status" value="2"/>
</dbReference>
<feature type="region of interest" description="Disordered" evidence="9">
    <location>
        <begin position="901"/>
        <end position="940"/>
    </location>
</feature>
<evidence type="ECO:0000256" key="3">
    <source>
        <dbReference type="ARBA" id="ARBA00022728"/>
    </source>
</evidence>
<comment type="caution">
    <text evidence="12">The sequence shown here is derived from an EMBL/GenBank/DDBJ whole genome shotgun (WGS) entry which is preliminary data.</text>
</comment>
<evidence type="ECO:0000256" key="5">
    <source>
        <dbReference type="ARBA" id="ARBA00023125"/>
    </source>
</evidence>
<feature type="domain" description="HTH myb-type" evidence="11">
    <location>
        <begin position="2"/>
        <end position="57"/>
    </location>
</feature>
<organism evidence="12 13">
    <name type="scientific">Coemansia brasiliensis</name>
    <dbReference type="NCBI Taxonomy" id="2650707"/>
    <lineage>
        <taxon>Eukaryota</taxon>
        <taxon>Fungi</taxon>
        <taxon>Fungi incertae sedis</taxon>
        <taxon>Zoopagomycota</taxon>
        <taxon>Kickxellomycotina</taxon>
        <taxon>Kickxellomycetes</taxon>
        <taxon>Kickxellales</taxon>
        <taxon>Kickxellaceae</taxon>
        <taxon>Coemansia</taxon>
    </lineage>
</organism>
<dbReference type="FunFam" id="1.10.10.60:FF:000021">
    <property type="entry name" value="CDC5 cell division cycle 5-like"/>
    <property type="match status" value="1"/>
</dbReference>
<keyword evidence="7" id="KW-0539">Nucleus</keyword>
<dbReference type="InterPro" id="IPR021786">
    <property type="entry name" value="Cdc5p/Cef1_C"/>
</dbReference>
<dbReference type="OrthoDB" id="1410009at2759"/>
<evidence type="ECO:0000256" key="7">
    <source>
        <dbReference type="ARBA" id="ARBA00023242"/>
    </source>
</evidence>
<dbReference type="PROSITE" id="PS50090">
    <property type="entry name" value="MYB_LIKE"/>
    <property type="match status" value="2"/>
</dbReference>
<proteinExistence type="inferred from homology"/>
<evidence type="ECO:0000256" key="2">
    <source>
        <dbReference type="ARBA" id="ARBA00022664"/>
    </source>
</evidence>
<keyword evidence="4" id="KW-0677">Repeat</keyword>
<evidence type="ECO:0000256" key="6">
    <source>
        <dbReference type="ARBA" id="ARBA00023187"/>
    </source>
</evidence>
<dbReference type="InterPro" id="IPR017930">
    <property type="entry name" value="Myb_dom"/>
</dbReference>
<feature type="compositionally biased region" description="Basic and acidic residues" evidence="9">
    <location>
        <begin position="930"/>
        <end position="939"/>
    </location>
</feature>
<feature type="region of interest" description="Disordered" evidence="9">
    <location>
        <begin position="113"/>
        <end position="166"/>
    </location>
</feature>
<dbReference type="SMART" id="SM00717">
    <property type="entry name" value="SANT"/>
    <property type="match status" value="2"/>
</dbReference>
<evidence type="ECO:0000256" key="9">
    <source>
        <dbReference type="SAM" id="MobiDB-lite"/>
    </source>
</evidence>
<evidence type="ECO:0000256" key="4">
    <source>
        <dbReference type="ARBA" id="ARBA00022737"/>
    </source>
</evidence>
<dbReference type="GO" id="GO:0003677">
    <property type="term" value="F:DNA binding"/>
    <property type="evidence" value="ECO:0007669"/>
    <property type="project" value="UniProtKB-KW"/>
</dbReference>
<feature type="domain" description="Myb-like" evidence="10">
    <location>
        <begin position="2"/>
        <end position="53"/>
    </location>
</feature>
<dbReference type="Proteomes" id="UP001139887">
    <property type="component" value="Unassembled WGS sequence"/>
</dbReference>
<comment type="similarity">
    <text evidence="1">Belongs to the CEF1 family.</text>
</comment>
<dbReference type="InterPro" id="IPR001005">
    <property type="entry name" value="SANT/Myb"/>
</dbReference>
<name>A0A9W8IAJ1_9FUNG</name>
<dbReference type="AlphaFoldDB" id="A0A9W8IAJ1"/>
<keyword evidence="13" id="KW-1185">Reference proteome</keyword>
<feature type="domain" description="Myb-like" evidence="10">
    <location>
        <begin position="54"/>
        <end position="103"/>
    </location>
</feature>
<dbReference type="GO" id="GO:0000398">
    <property type="term" value="P:mRNA splicing, via spliceosome"/>
    <property type="evidence" value="ECO:0007669"/>
    <property type="project" value="InterPro"/>
</dbReference>
<gene>
    <name evidence="12" type="primary">CEF1</name>
    <name evidence="12" type="ORF">IWW36_000686</name>
</gene>
<accession>A0A9W8IAJ1</accession>
<evidence type="ECO:0000259" key="11">
    <source>
        <dbReference type="PROSITE" id="PS51294"/>
    </source>
</evidence>
<dbReference type="Pfam" id="PF11831">
    <property type="entry name" value="Myb_Cef"/>
    <property type="match status" value="1"/>
</dbReference>
<dbReference type="InterPro" id="IPR047242">
    <property type="entry name" value="CDC5L/Cef1"/>
</dbReference>
<evidence type="ECO:0000256" key="1">
    <source>
        <dbReference type="ARBA" id="ARBA00010506"/>
    </source>
</evidence>
<dbReference type="SUPFAM" id="SSF46689">
    <property type="entry name" value="Homeodomain-like"/>
    <property type="match status" value="1"/>
</dbReference>
<feature type="domain" description="HTH myb-type" evidence="11">
    <location>
        <begin position="58"/>
        <end position="107"/>
    </location>
</feature>
<dbReference type="InterPro" id="IPR047240">
    <property type="entry name" value="SANT_CDC5L_II"/>
</dbReference>
<feature type="coiled-coil region" evidence="8">
    <location>
        <begin position="778"/>
        <end position="805"/>
    </location>
</feature>
<dbReference type="Pfam" id="PF13921">
    <property type="entry name" value="Myb_DNA-bind_6"/>
    <property type="match status" value="1"/>
</dbReference>
<feature type="region of interest" description="Disordered" evidence="9">
    <location>
        <begin position="441"/>
        <end position="481"/>
    </location>
</feature>
<dbReference type="CDD" id="cd00167">
    <property type="entry name" value="SANT"/>
    <property type="match status" value="1"/>
</dbReference>
<sequence>MRIHLKGGVWKNTEDEILKAAVMKYGKNQWARISSLLVRKTPKQCKARWYEWLDPSIKKTEWSKEEDEKLLHLAKLMPTQWRTIAPIVGRAPAQCLERYQQLLDEAEARAAGEDDGLGLQGDVGAEGRASGSTSDARKLRPGEIDPHPETKPARPDPVDMDEDEKDMLSEARARLANTQGKKAKRKARERQLEEARRLATLQKRRELKAAGVHIKIKQKKDKSHINYNAEIPYEKKPMPGFYDTTDELARKGTGIQGLRGKYLDSLENKSRAEREEEARREQKRKRENKGRQHVSFVRESDQESIQAKEEADQAAKRSKLVLPAPQIDDSEMETIAKLDQQGALARDLVMSESGTTTTDNLLGTYSETPSVVTARTPKVPAQSDRIMNEALAQRARAAQATPLLGGESTTHHGQPEREIAAQSYVSSMATPNPLAVAAKSHSSAVGRHGSSGMGTVRDELGLNTPVLDSNATPRERKQASRGLREQLARKLASLPQPKNEFEIVIPEAKKEDEGDSATKAVAALQIDKATGGTAAFIEDQADIENRLALQRKLEAEKELQRRSQSVKLKLPRPDNLDDRSLACTGDRGVSDEVLDLVSQEMRSLILHDAHKYPVPDMPPLRTSLTQEPNLEEIPDDMLQSARAMVDKEMEEMLKEVRDAYSQLSELASEAIWQEAEQASIWLPQNKKFVNAKQVTASDLIAKHQFDLAKRRERMTEEAARANKIERKLGVTLGGYQARSKMLNEKIQAAYKEFEQAKLDTSAFVDLHTAEQAIIPARIELAESELRKVETRENQLQQDYQALIDRRNQLKTGEHCRAQNILEACLRMQQQQFKTCEYDDWKCKCHAQKKILTCYDNCPDSENRTLQEMQVQVYCAPMNGKEFNSDLIDRMTRPARIVADDQMPARSSNKDAAPQPAPPPPLPPKPTSNDESNKAERDKSNTNFSVIDDNAAVIGRAGYYCFYAAALFAVFLL</sequence>
<dbReference type="PROSITE" id="PS51294">
    <property type="entry name" value="HTH_MYB"/>
    <property type="match status" value="2"/>
</dbReference>
<keyword evidence="3" id="KW-0747">Spliceosome</keyword>
<feature type="compositionally biased region" description="Basic residues" evidence="9">
    <location>
        <begin position="281"/>
        <end position="292"/>
    </location>
</feature>
<protein>
    <submittedName>
        <fullName evidence="12">Pre-mRNA-splicing factor cef1</fullName>
    </submittedName>
</protein>
<keyword evidence="2" id="KW-0507">mRNA processing</keyword>
<evidence type="ECO:0000313" key="13">
    <source>
        <dbReference type="Proteomes" id="UP001139887"/>
    </source>
</evidence>
<feature type="compositionally biased region" description="Basic and acidic residues" evidence="9">
    <location>
        <begin position="135"/>
        <end position="157"/>
    </location>
</feature>
<dbReference type="CDD" id="cd11659">
    <property type="entry name" value="SANT_CDC5_II"/>
    <property type="match status" value="1"/>
</dbReference>
<dbReference type="InterPro" id="IPR009057">
    <property type="entry name" value="Homeodomain-like_sf"/>
</dbReference>
<dbReference type="GO" id="GO:0000974">
    <property type="term" value="C:Prp19 complex"/>
    <property type="evidence" value="ECO:0007669"/>
    <property type="project" value="InterPro"/>
</dbReference>
<dbReference type="EMBL" id="JANBUW010000007">
    <property type="protein sequence ID" value="KAJ2851913.1"/>
    <property type="molecule type" value="Genomic_DNA"/>
</dbReference>
<keyword evidence="8" id="KW-0175">Coiled coil</keyword>
<dbReference type="PANTHER" id="PTHR45885">
    <property type="entry name" value="CELL DIVISION CYCLE 5-LIKE PROTEIN"/>
    <property type="match status" value="1"/>
</dbReference>
<keyword evidence="6" id="KW-0508">mRNA splicing</keyword>
<keyword evidence="5" id="KW-0238">DNA-binding</keyword>
<feature type="compositionally biased region" description="Pro residues" evidence="9">
    <location>
        <begin position="914"/>
        <end position="925"/>
    </location>
</feature>
<reference evidence="12" key="1">
    <citation type="submission" date="2022-07" db="EMBL/GenBank/DDBJ databases">
        <title>Phylogenomic reconstructions and comparative analyses of Kickxellomycotina fungi.</title>
        <authorList>
            <person name="Reynolds N.K."/>
            <person name="Stajich J.E."/>
            <person name="Barry K."/>
            <person name="Grigoriev I.V."/>
            <person name="Crous P."/>
            <person name="Smith M.E."/>
        </authorList>
    </citation>
    <scope>NUCLEOTIDE SEQUENCE</scope>
    <source>
        <strain evidence="12">NRRL 1566</strain>
    </source>
</reference>
<evidence type="ECO:0000256" key="8">
    <source>
        <dbReference type="SAM" id="Coils"/>
    </source>
</evidence>
<evidence type="ECO:0000259" key="10">
    <source>
        <dbReference type="PROSITE" id="PS50090"/>
    </source>
</evidence>
<feature type="compositionally biased region" description="Basic and acidic residues" evidence="9">
    <location>
        <begin position="296"/>
        <end position="315"/>
    </location>
</feature>
<evidence type="ECO:0000313" key="12">
    <source>
        <dbReference type="EMBL" id="KAJ2851913.1"/>
    </source>
</evidence>
<dbReference type="PANTHER" id="PTHR45885:SF1">
    <property type="entry name" value="CELL DIVISION CYCLE 5-LIKE PROTEIN"/>
    <property type="match status" value="1"/>
</dbReference>
<feature type="region of interest" description="Disordered" evidence="9">
    <location>
        <begin position="260"/>
        <end position="319"/>
    </location>
</feature>
<dbReference type="GO" id="GO:0005681">
    <property type="term" value="C:spliceosomal complex"/>
    <property type="evidence" value="ECO:0007669"/>
    <property type="project" value="UniProtKB-KW"/>
</dbReference>
<feature type="compositionally biased region" description="Basic and acidic residues" evidence="9">
    <location>
        <begin position="261"/>
        <end position="280"/>
    </location>
</feature>